<dbReference type="PANTHER" id="PTHR43527">
    <property type="entry name" value="4-DIPHOSPHOCYTIDYL-2-C-METHYL-D-ERYTHRITOL KINASE, CHLOROPLASTIC"/>
    <property type="match status" value="1"/>
</dbReference>
<feature type="domain" description="GHMP kinase C-terminal" evidence="11">
    <location>
        <begin position="228"/>
        <end position="299"/>
    </location>
</feature>
<dbReference type="InterPro" id="IPR004424">
    <property type="entry name" value="IspE"/>
</dbReference>
<evidence type="ECO:0000256" key="8">
    <source>
        <dbReference type="ARBA" id="ARBA00032554"/>
    </source>
</evidence>
<evidence type="ECO:0000256" key="5">
    <source>
        <dbReference type="ARBA" id="ARBA00022741"/>
    </source>
</evidence>
<keyword evidence="6 9" id="KW-0418">Kinase</keyword>
<evidence type="ECO:0000259" key="10">
    <source>
        <dbReference type="Pfam" id="PF00288"/>
    </source>
</evidence>
<dbReference type="SUPFAM" id="SSF55060">
    <property type="entry name" value="GHMP Kinase, C-terminal domain"/>
    <property type="match status" value="1"/>
</dbReference>
<dbReference type="GO" id="GO:0050515">
    <property type="term" value="F:4-(cytidine 5'-diphospho)-2-C-methyl-D-erythritol kinase activity"/>
    <property type="evidence" value="ECO:0007669"/>
    <property type="project" value="UniProtKB-EC"/>
</dbReference>
<dbReference type="Pfam" id="PF08544">
    <property type="entry name" value="GHMP_kinases_C"/>
    <property type="match status" value="1"/>
</dbReference>
<protein>
    <recommendedName>
        <fullName evidence="3 9">4-diphosphocytidyl-2-C-methyl-D-erythritol kinase</fullName>
        <shortName evidence="9">CMK</shortName>
        <ecNumber evidence="2 9">2.7.1.148</ecNumber>
    </recommendedName>
    <alternativeName>
        <fullName evidence="8 9">4-(cytidine-5'-diphospho)-2-C-methyl-D-erythritol kinase</fullName>
    </alternativeName>
</protein>
<dbReference type="Gene3D" id="3.30.230.10">
    <property type="match status" value="1"/>
</dbReference>
<accession>A0ABY8H8Q3</accession>
<dbReference type="InterPro" id="IPR036554">
    <property type="entry name" value="GHMP_kinase_C_sf"/>
</dbReference>
<evidence type="ECO:0000256" key="3">
    <source>
        <dbReference type="ARBA" id="ARBA00017473"/>
    </source>
</evidence>
<dbReference type="HAMAP" id="MF_00061">
    <property type="entry name" value="IspE"/>
    <property type="match status" value="1"/>
</dbReference>
<dbReference type="InterPro" id="IPR020568">
    <property type="entry name" value="Ribosomal_Su5_D2-typ_SF"/>
</dbReference>
<dbReference type="SUPFAM" id="SSF54211">
    <property type="entry name" value="Ribosomal protein S5 domain 2-like"/>
    <property type="match status" value="1"/>
</dbReference>
<comment type="function">
    <text evidence="9">Catalyzes the phosphorylation of the position 2 hydroxy group of 4-diphosphocytidyl-2C-methyl-D-erythritol.</text>
</comment>
<evidence type="ECO:0000256" key="7">
    <source>
        <dbReference type="ARBA" id="ARBA00022840"/>
    </source>
</evidence>
<evidence type="ECO:0000256" key="2">
    <source>
        <dbReference type="ARBA" id="ARBA00012052"/>
    </source>
</evidence>
<evidence type="ECO:0000256" key="9">
    <source>
        <dbReference type="HAMAP-Rule" id="MF_00061"/>
    </source>
</evidence>
<comment type="caution">
    <text evidence="9">Lacks conserved residue(s) required for the propagation of feature annotation.</text>
</comment>
<feature type="active site" evidence="9">
    <location>
        <position position="158"/>
    </location>
</feature>
<evidence type="ECO:0000313" key="12">
    <source>
        <dbReference type="EMBL" id="WFP17416.1"/>
    </source>
</evidence>
<keyword evidence="4 9" id="KW-0808">Transferase</keyword>
<reference evidence="12 13" key="1">
    <citation type="submission" date="2023-04" db="EMBL/GenBank/DDBJ databases">
        <title>Funneling lignin-derived compounds into biodiesel using alkali-halophilic Citricoccus sp. P2.</title>
        <authorList>
            <person name="Luo C.-B."/>
        </authorList>
    </citation>
    <scope>NUCLEOTIDE SEQUENCE [LARGE SCALE GENOMIC DNA]</scope>
    <source>
        <strain evidence="12 13">P2</strain>
    </source>
</reference>
<feature type="domain" description="GHMP kinase N-terminal" evidence="10">
    <location>
        <begin position="85"/>
        <end position="166"/>
    </location>
</feature>
<dbReference type="PIRSF" id="PIRSF010376">
    <property type="entry name" value="IspE"/>
    <property type="match status" value="1"/>
</dbReference>
<gene>
    <name evidence="9" type="primary">ispE</name>
    <name evidence="12" type="ORF">P8192_04710</name>
</gene>
<dbReference type="PANTHER" id="PTHR43527:SF2">
    <property type="entry name" value="4-DIPHOSPHOCYTIDYL-2-C-METHYL-D-ERYTHRITOL KINASE, CHLOROPLASTIC"/>
    <property type="match status" value="1"/>
</dbReference>
<dbReference type="Gene3D" id="3.30.70.890">
    <property type="entry name" value="GHMP kinase, C-terminal domain"/>
    <property type="match status" value="1"/>
</dbReference>
<dbReference type="InterPro" id="IPR013750">
    <property type="entry name" value="GHMP_kinase_C_dom"/>
</dbReference>
<sequence length="320" mass="33573">MSTATRSARFFGHVTAFAPGRVTLTLQVGAMQEDGRHETAGVAMAISLGNDVTATRRDDGEIMVTVNDDSAVAVDHEDLELGESNIVWRAAHLLREHLGLDPEHIGVDLELTLKIPLSGGLGGQAANAAAVLVACAALWEAGVSRQELADLGARLDDDVPLAIMGGAAVSVGPEQSLSPILTRCTLHGVIVPASVTITSEEVYELLDYLRGTESVNAREELGIDTELMQSLSRGDAEVLSLMMHNDLQAPVLVLVPEVNSLLDLGMDEGALCGMVSGSGPATVFITRDAEDAVHLAGRIAERTGIAAIPMHGPVQGARLR</sequence>
<keyword evidence="9" id="KW-0414">Isoprene biosynthesis</keyword>
<evidence type="ECO:0000256" key="6">
    <source>
        <dbReference type="ARBA" id="ARBA00022777"/>
    </source>
</evidence>
<comment type="pathway">
    <text evidence="9">Isoprenoid biosynthesis; isopentenyl diphosphate biosynthesis via DXP pathway; isopentenyl diphosphate from 1-deoxy-D-xylulose 5-phosphate: step 3/6.</text>
</comment>
<dbReference type="EC" id="2.7.1.148" evidence="2 9"/>
<keyword evidence="13" id="KW-1185">Reference proteome</keyword>
<proteinExistence type="inferred from homology"/>
<organism evidence="12 13">
    <name type="scientific">Citricoccus muralis</name>
    <dbReference type="NCBI Taxonomy" id="169134"/>
    <lineage>
        <taxon>Bacteria</taxon>
        <taxon>Bacillati</taxon>
        <taxon>Actinomycetota</taxon>
        <taxon>Actinomycetes</taxon>
        <taxon>Micrococcales</taxon>
        <taxon>Micrococcaceae</taxon>
        <taxon>Citricoccus</taxon>
    </lineage>
</organism>
<keyword evidence="7 9" id="KW-0067">ATP-binding</keyword>
<name>A0ABY8H8Q3_9MICC</name>
<dbReference type="InterPro" id="IPR014721">
    <property type="entry name" value="Ribsml_uS5_D2-typ_fold_subgr"/>
</dbReference>
<dbReference type="Proteomes" id="UP001219037">
    <property type="component" value="Chromosome"/>
</dbReference>
<keyword evidence="5 9" id="KW-0547">Nucleotide-binding</keyword>
<dbReference type="EMBL" id="CP121252">
    <property type="protein sequence ID" value="WFP17416.1"/>
    <property type="molecule type" value="Genomic_DNA"/>
</dbReference>
<evidence type="ECO:0000256" key="4">
    <source>
        <dbReference type="ARBA" id="ARBA00022679"/>
    </source>
</evidence>
<dbReference type="InterPro" id="IPR006204">
    <property type="entry name" value="GHMP_kinase_N_dom"/>
</dbReference>
<dbReference type="RefSeq" id="WP_278158890.1">
    <property type="nucleotide sequence ID" value="NZ_CP121252.1"/>
</dbReference>
<evidence type="ECO:0000313" key="13">
    <source>
        <dbReference type="Proteomes" id="UP001219037"/>
    </source>
</evidence>
<evidence type="ECO:0000259" key="11">
    <source>
        <dbReference type="Pfam" id="PF08544"/>
    </source>
</evidence>
<comment type="similarity">
    <text evidence="1 9">Belongs to the GHMP kinase family. IspE subfamily.</text>
</comment>
<comment type="catalytic activity">
    <reaction evidence="9">
        <text>4-CDP-2-C-methyl-D-erythritol + ATP = 4-CDP-2-C-methyl-D-erythritol 2-phosphate + ADP + H(+)</text>
        <dbReference type="Rhea" id="RHEA:18437"/>
        <dbReference type="ChEBI" id="CHEBI:15378"/>
        <dbReference type="ChEBI" id="CHEBI:30616"/>
        <dbReference type="ChEBI" id="CHEBI:57823"/>
        <dbReference type="ChEBI" id="CHEBI:57919"/>
        <dbReference type="ChEBI" id="CHEBI:456216"/>
        <dbReference type="EC" id="2.7.1.148"/>
    </reaction>
</comment>
<evidence type="ECO:0000256" key="1">
    <source>
        <dbReference type="ARBA" id="ARBA00009684"/>
    </source>
</evidence>
<dbReference type="Pfam" id="PF00288">
    <property type="entry name" value="GHMP_kinases_N"/>
    <property type="match status" value="1"/>
</dbReference>